<dbReference type="InterPro" id="IPR002110">
    <property type="entry name" value="Ankyrin_rpt"/>
</dbReference>
<feature type="repeat" description="ANK" evidence="3">
    <location>
        <begin position="349"/>
        <end position="381"/>
    </location>
</feature>
<keyword evidence="1" id="KW-0677">Repeat</keyword>
<dbReference type="PANTHER" id="PTHR24198">
    <property type="entry name" value="ANKYRIN REPEAT AND PROTEIN KINASE DOMAIN-CONTAINING PROTEIN"/>
    <property type="match status" value="1"/>
</dbReference>
<dbReference type="PROSITE" id="PS50088">
    <property type="entry name" value="ANK_REPEAT"/>
    <property type="match status" value="3"/>
</dbReference>
<evidence type="ECO:0000256" key="2">
    <source>
        <dbReference type="ARBA" id="ARBA00023043"/>
    </source>
</evidence>
<evidence type="ECO:0000313" key="4">
    <source>
        <dbReference type="EMBL" id="KAK3055335.1"/>
    </source>
</evidence>
<evidence type="ECO:0000313" key="5">
    <source>
        <dbReference type="Proteomes" id="UP001271007"/>
    </source>
</evidence>
<dbReference type="SUPFAM" id="SSF48403">
    <property type="entry name" value="Ankyrin repeat"/>
    <property type="match status" value="1"/>
</dbReference>
<dbReference type="InterPro" id="IPR036770">
    <property type="entry name" value="Ankyrin_rpt-contain_sf"/>
</dbReference>
<dbReference type="Gene3D" id="1.25.40.20">
    <property type="entry name" value="Ankyrin repeat-containing domain"/>
    <property type="match status" value="2"/>
</dbReference>
<dbReference type="PROSITE" id="PS50297">
    <property type="entry name" value="ANK_REP_REGION"/>
    <property type="match status" value="2"/>
</dbReference>
<evidence type="ECO:0008006" key="6">
    <source>
        <dbReference type="Google" id="ProtNLM"/>
    </source>
</evidence>
<keyword evidence="2 3" id="KW-0040">ANK repeat</keyword>
<organism evidence="4 5">
    <name type="scientific">Extremus antarcticus</name>
    <dbReference type="NCBI Taxonomy" id="702011"/>
    <lineage>
        <taxon>Eukaryota</taxon>
        <taxon>Fungi</taxon>
        <taxon>Dikarya</taxon>
        <taxon>Ascomycota</taxon>
        <taxon>Pezizomycotina</taxon>
        <taxon>Dothideomycetes</taxon>
        <taxon>Dothideomycetidae</taxon>
        <taxon>Mycosphaerellales</taxon>
        <taxon>Extremaceae</taxon>
        <taxon>Extremus</taxon>
    </lineage>
</organism>
<evidence type="ECO:0000256" key="3">
    <source>
        <dbReference type="PROSITE-ProRule" id="PRU00023"/>
    </source>
</evidence>
<protein>
    <recommendedName>
        <fullName evidence="6">Ankyrin repeat protein</fullName>
    </recommendedName>
</protein>
<dbReference type="Pfam" id="PF12796">
    <property type="entry name" value="Ank_2"/>
    <property type="match status" value="2"/>
</dbReference>
<keyword evidence="5" id="KW-1185">Reference proteome</keyword>
<comment type="caution">
    <text evidence="4">The sequence shown here is derived from an EMBL/GenBank/DDBJ whole genome shotgun (WGS) entry which is preliminary data.</text>
</comment>
<reference evidence="4" key="1">
    <citation type="submission" date="2023-04" db="EMBL/GenBank/DDBJ databases">
        <title>Black Yeasts Isolated from many extreme environments.</title>
        <authorList>
            <person name="Coleine C."/>
            <person name="Stajich J.E."/>
            <person name="Selbmann L."/>
        </authorList>
    </citation>
    <scope>NUCLEOTIDE SEQUENCE</scope>
    <source>
        <strain evidence="4">CCFEE 5312</strain>
    </source>
</reference>
<gene>
    <name evidence="4" type="ORF">LTR09_003888</name>
</gene>
<dbReference type="Proteomes" id="UP001271007">
    <property type="component" value="Unassembled WGS sequence"/>
</dbReference>
<proteinExistence type="predicted"/>
<dbReference type="PANTHER" id="PTHR24198:SF165">
    <property type="entry name" value="ANKYRIN REPEAT-CONTAINING PROTEIN-RELATED"/>
    <property type="match status" value="1"/>
</dbReference>
<evidence type="ECO:0000256" key="1">
    <source>
        <dbReference type="ARBA" id="ARBA00022737"/>
    </source>
</evidence>
<feature type="repeat" description="ANK" evidence="3">
    <location>
        <begin position="315"/>
        <end position="343"/>
    </location>
</feature>
<sequence>MSGVGEADSVLTLIKAAAILAEVTTRTIRKLKNAPQELNQLAAQLLVLQAELELIEYTASDSHRDLLSPGLQKQIEDALIAARDGIAKLDNICTAAQGNERFSARLHWVCCRKDQAAEIVRGLGAARDKLIVCMQLLTTWVLSQPYRSDILTSASRGISLTLRGLDELKAKIEHITDSDVKQHSHSGAIGSPKQDEHRRLQSPPCWLDSTWAVFGATGSLISTEQGAHKDYFMAMQIALPLDRIIGEYALVMAVSVRTFPLCPSKFRLLHGSSFGVARIVDELDPFMLACDKGDLIAVRSMLQRGEGRPTDIAARNWTPLAFAIRSGSQDVVAELLDNGADVEGTVGLLQTTPLQWAIWHKQLDVVRLLLDRGACQDRMNGYGWNSTFFCWPLLQHGERCMLDFLQVLSEDTYQDLDVADTEGWTALHRVAAFGMPSEVIPLIKLGADPEKNALPLRWTAIHHATFYGNHPVFEALLPYYGDKVVSMTDERGWTLLHIAASASYADIVQSLLRLGVDPEIRSKPFMSHMPKALYGRACTAREAAGAQSKETEGLFQAVMREHSLTKRLAEMEVEAQLDDGENFCDASETLI</sequence>
<dbReference type="SMART" id="SM00248">
    <property type="entry name" value="ANK"/>
    <property type="match status" value="6"/>
</dbReference>
<dbReference type="EMBL" id="JAWDJX010000009">
    <property type="protein sequence ID" value="KAK3055335.1"/>
    <property type="molecule type" value="Genomic_DNA"/>
</dbReference>
<dbReference type="AlphaFoldDB" id="A0AAJ0DJJ3"/>
<feature type="repeat" description="ANK" evidence="3">
    <location>
        <begin position="491"/>
        <end position="523"/>
    </location>
</feature>
<name>A0AAJ0DJJ3_9PEZI</name>
<accession>A0AAJ0DJJ3</accession>